<name>A0A9P8P4X8_9ASCO</name>
<sequence length="208" mass="22835">MSISPLGLYGLSVDINLTSRSHIVGDSGTNFRNWSVIKADFCWNRIKFISSFILAVARLSMSLRKLLNSVTLWVCLNGWSSRLAPSPVGPCSVSLSSSLWTALQGWKNSSTSRSKKPDHSFSSKLESPNRIDAMLLLRSKVISLAVTERCNARSYLSSSLGCSSLSTSTLFSPSNMLWPESHADLSRERLIDTRMYSINVSSTSGCVT</sequence>
<evidence type="ECO:0000313" key="2">
    <source>
        <dbReference type="Proteomes" id="UP000788993"/>
    </source>
</evidence>
<accession>A0A9P8P4X8</accession>
<proteinExistence type="predicted"/>
<comment type="caution">
    <text evidence="1">The sequence shown here is derived from an EMBL/GenBank/DDBJ whole genome shotgun (WGS) entry which is preliminary data.</text>
</comment>
<reference evidence="1" key="2">
    <citation type="submission" date="2021-01" db="EMBL/GenBank/DDBJ databases">
        <authorList>
            <person name="Schikora-Tamarit M.A."/>
        </authorList>
    </citation>
    <scope>NUCLEOTIDE SEQUENCE</scope>
    <source>
        <strain evidence="1">NCAIM Y.01608</strain>
    </source>
</reference>
<gene>
    <name evidence="1" type="ORF">OGATHE_004141</name>
</gene>
<dbReference type="AlphaFoldDB" id="A0A9P8P4X8"/>
<keyword evidence="2" id="KW-1185">Reference proteome</keyword>
<dbReference type="Proteomes" id="UP000788993">
    <property type="component" value="Unassembled WGS sequence"/>
</dbReference>
<protein>
    <submittedName>
        <fullName evidence="1">Uncharacterized protein</fullName>
    </submittedName>
</protein>
<reference evidence="1" key="1">
    <citation type="journal article" date="2021" name="Open Biol.">
        <title>Shared evolutionary footprints suggest mitochondrial oxidative damage underlies multiple complex I losses in fungi.</title>
        <authorList>
            <person name="Schikora-Tamarit M.A."/>
            <person name="Marcet-Houben M."/>
            <person name="Nosek J."/>
            <person name="Gabaldon T."/>
        </authorList>
    </citation>
    <scope>NUCLEOTIDE SEQUENCE</scope>
    <source>
        <strain evidence="1">NCAIM Y.01608</strain>
    </source>
</reference>
<organism evidence="1 2">
    <name type="scientific">Ogataea polymorpha</name>
    <dbReference type="NCBI Taxonomy" id="460523"/>
    <lineage>
        <taxon>Eukaryota</taxon>
        <taxon>Fungi</taxon>
        <taxon>Dikarya</taxon>
        <taxon>Ascomycota</taxon>
        <taxon>Saccharomycotina</taxon>
        <taxon>Pichiomycetes</taxon>
        <taxon>Pichiales</taxon>
        <taxon>Pichiaceae</taxon>
        <taxon>Ogataea</taxon>
    </lineage>
</organism>
<dbReference type="EMBL" id="JAEUBD010001178">
    <property type="protein sequence ID" value="KAH3665325.1"/>
    <property type="molecule type" value="Genomic_DNA"/>
</dbReference>
<evidence type="ECO:0000313" key="1">
    <source>
        <dbReference type="EMBL" id="KAH3665325.1"/>
    </source>
</evidence>